<accession>A0A1J4P3A8</accession>
<evidence type="ECO:0000256" key="1">
    <source>
        <dbReference type="SAM" id="MobiDB-lite"/>
    </source>
</evidence>
<dbReference type="STRING" id="1428628.WN71_010480"/>
<evidence type="ECO:0000313" key="3">
    <source>
        <dbReference type="Proteomes" id="UP000034196"/>
    </source>
</evidence>
<feature type="compositionally biased region" description="Basic and acidic residues" evidence="1">
    <location>
        <begin position="37"/>
        <end position="52"/>
    </location>
</feature>
<keyword evidence="3" id="KW-1185">Reference proteome</keyword>
<dbReference type="RefSeq" id="WP_046582634.1">
    <property type="nucleotide sequence ID" value="NZ_LAVA02000020.1"/>
</dbReference>
<dbReference type="EMBL" id="LAVA02000020">
    <property type="protein sequence ID" value="OIJ67965.1"/>
    <property type="molecule type" value="Genomic_DNA"/>
</dbReference>
<organism evidence="2 3">
    <name type="scientific">Streptomyces mangrovisoli</name>
    <dbReference type="NCBI Taxonomy" id="1428628"/>
    <lineage>
        <taxon>Bacteria</taxon>
        <taxon>Bacillati</taxon>
        <taxon>Actinomycetota</taxon>
        <taxon>Actinomycetes</taxon>
        <taxon>Kitasatosporales</taxon>
        <taxon>Streptomycetaceae</taxon>
        <taxon>Streptomyces</taxon>
    </lineage>
</organism>
<feature type="compositionally biased region" description="Basic residues" evidence="1">
    <location>
        <begin position="53"/>
        <end position="64"/>
    </location>
</feature>
<feature type="region of interest" description="Disordered" evidence="1">
    <location>
        <begin position="32"/>
        <end position="64"/>
    </location>
</feature>
<gene>
    <name evidence="2" type="ORF">WN71_010480</name>
</gene>
<dbReference type="Proteomes" id="UP000034196">
    <property type="component" value="Unassembled WGS sequence"/>
</dbReference>
<reference evidence="2" key="1">
    <citation type="submission" date="2016-10" db="EMBL/GenBank/DDBJ databases">
        <title>Genome sequence of Streptomyces mangrovisoli MUSC 149.</title>
        <authorList>
            <person name="Lee L.-H."/>
            <person name="Ser H.-L."/>
        </authorList>
    </citation>
    <scope>NUCLEOTIDE SEQUENCE [LARGE SCALE GENOMIC DNA]</scope>
    <source>
        <strain evidence="2">MUSC 149</strain>
    </source>
</reference>
<name>A0A1J4P3A8_9ACTN</name>
<comment type="caution">
    <text evidence="2">The sequence shown here is derived from an EMBL/GenBank/DDBJ whole genome shotgun (WGS) entry which is preliminary data.</text>
</comment>
<dbReference type="AlphaFoldDB" id="A0A1J4P3A8"/>
<sequence>MSGYEYELHHLRSAELRREADRQRLVRAAVQSRRAARREEAARRAADDEAHSRRPRWFRAPRAA</sequence>
<proteinExistence type="predicted"/>
<evidence type="ECO:0000313" key="2">
    <source>
        <dbReference type="EMBL" id="OIJ67965.1"/>
    </source>
</evidence>
<protein>
    <submittedName>
        <fullName evidence="2">Uncharacterized protein</fullName>
    </submittedName>
</protein>